<dbReference type="InterPro" id="IPR006015">
    <property type="entry name" value="Universal_stress_UspA"/>
</dbReference>
<dbReference type="SUPFAM" id="SSF52402">
    <property type="entry name" value="Adenine nucleotide alpha hydrolases-like"/>
    <property type="match status" value="2"/>
</dbReference>
<sequence length="334" mass="37316">MKTILVPTDFSEYAGNTLLYAQEVARVINAKVVLFHAFHQPLELYDAFYVDTVIPKLEQEKTKELEAYANKIRQSVYTDFALQFNSTGGAVADKSTILPELESKFHTVKIGHVPAYATAVEPICVAKFGVAFDQILKATEAYKADLVIMGMRGEGATSNAFLGRTTIAVMQETKVPVLAVPQSWPFGSIKSVVLAADLNQFPGSNALNWLRGFVQDFKAKLQVLHIFKEGLNEAEQNKALATLKELDQLLYNVDFEVFFQHRKGIAEGIQQFVQDQYADLLVLAPQRHTFLDRLLNQSVTKRITKQVFIPLLALPSLETRKATATPEHLAEEQV</sequence>
<name>A0ABW4WUS1_9BACT</name>
<dbReference type="InterPro" id="IPR014729">
    <property type="entry name" value="Rossmann-like_a/b/a_fold"/>
</dbReference>
<dbReference type="EMBL" id="JBHUHV010000004">
    <property type="protein sequence ID" value="MFD2065607.1"/>
    <property type="molecule type" value="Genomic_DNA"/>
</dbReference>
<dbReference type="Proteomes" id="UP001597369">
    <property type="component" value="Unassembled WGS sequence"/>
</dbReference>
<evidence type="ECO:0000256" key="1">
    <source>
        <dbReference type="ARBA" id="ARBA00008791"/>
    </source>
</evidence>
<organism evidence="3 4">
    <name type="scientific">Pontibacter silvestris</name>
    <dbReference type="NCBI Taxonomy" id="2305183"/>
    <lineage>
        <taxon>Bacteria</taxon>
        <taxon>Pseudomonadati</taxon>
        <taxon>Bacteroidota</taxon>
        <taxon>Cytophagia</taxon>
        <taxon>Cytophagales</taxon>
        <taxon>Hymenobacteraceae</taxon>
        <taxon>Pontibacter</taxon>
    </lineage>
</organism>
<dbReference type="CDD" id="cd00293">
    <property type="entry name" value="USP-like"/>
    <property type="match status" value="2"/>
</dbReference>
<dbReference type="Pfam" id="PF00582">
    <property type="entry name" value="Usp"/>
    <property type="match status" value="2"/>
</dbReference>
<feature type="domain" description="UspA" evidence="2">
    <location>
        <begin position="190"/>
        <end position="314"/>
    </location>
</feature>
<evidence type="ECO:0000259" key="2">
    <source>
        <dbReference type="Pfam" id="PF00582"/>
    </source>
</evidence>
<comment type="caution">
    <text evidence="3">The sequence shown here is derived from an EMBL/GenBank/DDBJ whole genome shotgun (WGS) entry which is preliminary data.</text>
</comment>
<dbReference type="PRINTS" id="PR01438">
    <property type="entry name" value="UNVRSLSTRESS"/>
</dbReference>
<dbReference type="PANTHER" id="PTHR46268:SF22">
    <property type="entry name" value="SENSOR PROTEIN KDPD-RELATED"/>
    <property type="match status" value="1"/>
</dbReference>
<proteinExistence type="inferred from homology"/>
<comment type="similarity">
    <text evidence="1">Belongs to the universal stress protein A family.</text>
</comment>
<dbReference type="Gene3D" id="3.40.50.620">
    <property type="entry name" value="HUPs"/>
    <property type="match status" value="2"/>
</dbReference>
<evidence type="ECO:0000313" key="4">
    <source>
        <dbReference type="Proteomes" id="UP001597369"/>
    </source>
</evidence>
<dbReference type="RefSeq" id="WP_229962012.1">
    <property type="nucleotide sequence ID" value="NZ_JAJJWI010000017.1"/>
</dbReference>
<dbReference type="InterPro" id="IPR006016">
    <property type="entry name" value="UspA"/>
</dbReference>
<keyword evidence="4" id="KW-1185">Reference proteome</keyword>
<gene>
    <name evidence="3" type="ORF">ACFSKU_01820</name>
</gene>
<protein>
    <submittedName>
        <fullName evidence="3">Universal stress protein</fullName>
    </submittedName>
</protein>
<reference evidence="4" key="1">
    <citation type="journal article" date="2019" name="Int. J. Syst. Evol. Microbiol.">
        <title>The Global Catalogue of Microorganisms (GCM) 10K type strain sequencing project: providing services to taxonomists for standard genome sequencing and annotation.</title>
        <authorList>
            <consortium name="The Broad Institute Genomics Platform"/>
            <consortium name="The Broad Institute Genome Sequencing Center for Infectious Disease"/>
            <person name="Wu L."/>
            <person name="Ma J."/>
        </authorList>
    </citation>
    <scope>NUCLEOTIDE SEQUENCE [LARGE SCALE GENOMIC DNA]</scope>
    <source>
        <strain evidence="4">JCM 16545</strain>
    </source>
</reference>
<evidence type="ECO:0000313" key="3">
    <source>
        <dbReference type="EMBL" id="MFD2065607.1"/>
    </source>
</evidence>
<accession>A0ABW4WUS1</accession>
<feature type="domain" description="UspA" evidence="2">
    <location>
        <begin position="1"/>
        <end position="181"/>
    </location>
</feature>
<dbReference type="PANTHER" id="PTHR46268">
    <property type="entry name" value="STRESS RESPONSE PROTEIN NHAX"/>
    <property type="match status" value="1"/>
</dbReference>